<dbReference type="Gene3D" id="3.20.20.100">
    <property type="entry name" value="NADP-dependent oxidoreductase domain"/>
    <property type="match status" value="1"/>
</dbReference>
<dbReference type="Pfam" id="PF00248">
    <property type="entry name" value="Aldo_ket_red"/>
    <property type="match status" value="1"/>
</dbReference>
<feature type="domain" description="NADP-dependent oxidoreductase" evidence="4">
    <location>
        <begin position="35"/>
        <end position="203"/>
    </location>
</feature>
<dbReference type="FunFam" id="3.20.20.100:FF:000045">
    <property type="entry name" value="Aldo-keto reductase (AKR), putative"/>
    <property type="match status" value="1"/>
</dbReference>
<organism evidence="5 6">
    <name type="scientific">Aspergillus calidoustus</name>
    <dbReference type="NCBI Taxonomy" id="454130"/>
    <lineage>
        <taxon>Eukaryota</taxon>
        <taxon>Fungi</taxon>
        <taxon>Dikarya</taxon>
        <taxon>Ascomycota</taxon>
        <taxon>Pezizomycotina</taxon>
        <taxon>Eurotiomycetes</taxon>
        <taxon>Eurotiomycetidae</taxon>
        <taxon>Eurotiales</taxon>
        <taxon>Aspergillaceae</taxon>
        <taxon>Aspergillus</taxon>
        <taxon>Aspergillus subgen. Nidulantes</taxon>
    </lineage>
</organism>
<dbReference type="AlphaFoldDB" id="A0A0U5GS75"/>
<keyword evidence="6" id="KW-1185">Reference proteome</keyword>
<dbReference type="GO" id="GO:0016616">
    <property type="term" value="F:oxidoreductase activity, acting on the CH-OH group of donors, NAD or NADP as acceptor"/>
    <property type="evidence" value="ECO:0007669"/>
    <property type="project" value="UniProtKB-ARBA"/>
</dbReference>
<gene>
    <name evidence="5" type="ORF">ASPCAL03113</name>
</gene>
<dbReference type="STRING" id="454130.A0A0U5GS75"/>
<evidence type="ECO:0000256" key="2">
    <source>
        <dbReference type="ARBA" id="ARBA00022857"/>
    </source>
</evidence>
<keyword evidence="2" id="KW-0521">NADP</keyword>
<evidence type="ECO:0000259" key="4">
    <source>
        <dbReference type="Pfam" id="PF00248"/>
    </source>
</evidence>
<dbReference type="EMBL" id="CDMC01000002">
    <property type="protein sequence ID" value="CEN60678.1"/>
    <property type="molecule type" value="Genomic_DNA"/>
</dbReference>
<comment type="similarity">
    <text evidence="1">Belongs to the aldo/keto reductase family.</text>
</comment>
<dbReference type="PANTHER" id="PTHR43827">
    <property type="entry name" value="2,5-DIKETO-D-GLUCONIC ACID REDUCTASE"/>
    <property type="match status" value="1"/>
</dbReference>
<dbReference type="InterPro" id="IPR023210">
    <property type="entry name" value="NADP_OxRdtase_dom"/>
</dbReference>
<evidence type="ECO:0000313" key="5">
    <source>
        <dbReference type="EMBL" id="CEN60678.1"/>
    </source>
</evidence>
<dbReference type="InterPro" id="IPR020471">
    <property type="entry name" value="AKR"/>
</dbReference>
<evidence type="ECO:0000256" key="3">
    <source>
        <dbReference type="ARBA" id="ARBA00023002"/>
    </source>
</evidence>
<dbReference type="InterPro" id="IPR036812">
    <property type="entry name" value="NAD(P)_OxRdtase_dom_sf"/>
</dbReference>
<dbReference type="OrthoDB" id="5357513at2759"/>
<sequence length="318" mass="35472">MARAAVGKMSWEGYALLSARDANPAFIPTFIYGTAWKKDHSADLVHQAISAGFRAVDTAAQPKHYREDLVGDGIRRAIGDGVVRREDLYIQTKFTSVHGQSPDDMPYNPKDSITDQVHASVKSSLYNLRPAAVPESADEAYIDTVVLHSPLPTMAQTLEAWTALETYVPHLIRNLGISNTTLPILRELSSLVKVKPAVVQNRFYGGTQFDVPLRAYCRERQLVYQSFWTLTANPELVQSRPVLSLSREARVSSAVALYGLILGLGRTTILNGTTKKAHMEEDLAALQSLERYSKENPDDWQSYLEDFQRDIGDHVLLQ</sequence>
<dbReference type="PANTHER" id="PTHR43827:SF3">
    <property type="entry name" value="NADP-DEPENDENT OXIDOREDUCTASE DOMAIN-CONTAINING PROTEIN"/>
    <property type="match status" value="1"/>
</dbReference>
<accession>A0A0U5GS75</accession>
<evidence type="ECO:0000313" key="6">
    <source>
        <dbReference type="Proteomes" id="UP000054771"/>
    </source>
</evidence>
<reference evidence="6" key="1">
    <citation type="journal article" date="2016" name="Genome Announc.">
        <title>Draft genome sequences of fungus Aspergillus calidoustus.</title>
        <authorList>
            <person name="Horn F."/>
            <person name="Linde J."/>
            <person name="Mattern D.J."/>
            <person name="Walther G."/>
            <person name="Guthke R."/>
            <person name="Scherlach K."/>
            <person name="Martin K."/>
            <person name="Brakhage A.A."/>
            <person name="Petzke L."/>
            <person name="Valiante V."/>
        </authorList>
    </citation>
    <scope>NUCLEOTIDE SEQUENCE [LARGE SCALE GENOMIC DNA]</scope>
    <source>
        <strain evidence="6">SF006504</strain>
    </source>
</reference>
<proteinExistence type="inferred from homology"/>
<evidence type="ECO:0000256" key="1">
    <source>
        <dbReference type="ARBA" id="ARBA00007905"/>
    </source>
</evidence>
<keyword evidence="3" id="KW-0560">Oxidoreductase</keyword>
<dbReference type="Proteomes" id="UP000054771">
    <property type="component" value="Unassembled WGS sequence"/>
</dbReference>
<protein>
    <recommendedName>
        <fullName evidence="4">NADP-dependent oxidoreductase domain-containing protein</fullName>
    </recommendedName>
</protein>
<dbReference type="OMA" id="FQSFWTL"/>
<name>A0A0U5GS75_ASPCI</name>
<dbReference type="SUPFAM" id="SSF51430">
    <property type="entry name" value="NAD(P)-linked oxidoreductase"/>
    <property type="match status" value="1"/>
</dbReference>